<feature type="region of interest" description="Disordered" evidence="1">
    <location>
        <begin position="1"/>
        <end position="38"/>
    </location>
</feature>
<evidence type="ECO:0000313" key="4">
    <source>
        <dbReference type="Proteomes" id="UP000653076"/>
    </source>
</evidence>
<feature type="compositionally biased region" description="Basic and acidic residues" evidence="1">
    <location>
        <begin position="18"/>
        <end position="33"/>
    </location>
</feature>
<name>A0ABQ4JDJ9_9ACTN</name>
<evidence type="ECO:0000313" key="3">
    <source>
        <dbReference type="EMBL" id="GIJ28261.1"/>
    </source>
</evidence>
<dbReference type="Gene3D" id="3.40.50.300">
    <property type="entry name" value="P-loop containing nucleotide triphosphate hydrolases"/>
    <property type="match status" value="1"/>
</dbReference>
<evidence type="ECO:0000256" key="1">
    <source>
        <dbReference type="SAM" id="MobiDB-lite"/>
    </source>
</evidence>
<dbReference type="EMBL" id="BOPC01000045">
    <property type="protein sequence ID" value="GIJ28261.1"/>
    <property type="molecule type" value="Genomic_DNA"/>
</dbReference>
<sequence>MIYGAGERAAPGAMGLVSDRHTHTPPLREREGKPMTFGQVGLDPDLVAAIELSRRLRPALGRVLAVLNGKGGQGKTSVTANLAGLLALAAEQANSPRRVLVIDCDPQGNLGLDLGYLKPEDVPVDGRVPEGVLVGDDGKGLMTALQAGTVPHRLRNVRPWLDVIPGGSALDEVNGMIFGKTARGHAHRARLALAEVLATIADEYDWILIDCPPREINVQDLVLVASRAALVPVSFDQASRQGLSGVAERFSRAMTINEPLELLGVAMFGFQYRVGRKGDEVGQRRQVRAELEADLQAAGTDAPVFNSVIRYMPSVAKSCRDRGQLVHELEQAEGPKWWEIRAGTATGRPVPSTEATKVAQEYEDLAAEVFTRFSQLEPM</sequence>
<dbReference type="InterPro" id="IPR027417">
    <property type="entry name" value="P-loop_NTPase"/>
</dbReference>
<keyword evidence="4" id="KW-1185">Reference proteome</keyword>
<dbReference type="PANTHER" id="PTHR13696:SF99">
    <property type="entry name" value="COBYRINIC ACID AC-DIAMIDE SYNTHASE"/>
    <property type="match status" value="1"/>
</dbReference>
<evidence type="ECO:0000259" key="2">
    <source>
        <dbReference type="Pfam" id="PF13614"/>
    </source>
</evidence>
<proteinExistence type="predicted"/>
<dbReference type="InterPro" id="IPR050678">
    <property type="entry name" value="DNA_Partitioning_ATPase"/>
</dbReference>
<protein>
    <recommendedName>
        <fullName evidence="2">AAA domain-containing protein</fullName>
    </recommendedName>
</protein>
<comment type="caution">
    <text evidence="3">The sequence shown here is derived from an EMBL/GenBank/DDBJ whole genome shotgun (WGS) entry which is preliminary data.</text>
</comment>
<dbReference type="Pfam" id="PF13614">
    <property type="entry name" value="AAA_31"/>
    <property type="match status" value="1"/>
</dbReference>
<gene>
    <name evidence="3" type="ORF">Vqi01_34230</name>
</gene>
<reference evidence="3 4" key="1">
    <citation type="submission" date="2021-01" db="EMBL/GenBank/DDBJ databases">
        <title>Whole genome shotgun sequence of Verrucosispora qiuiae NBRC 106684.</title>
        <authorList>
            <person name="Komaki H."/>
            <person name="Tamura T."/>
        </authorList>
    </citation>
    <scope>NUCLEOTIDE SEQUENCE [LARGE SCALE GENOMIC DNA]</scope>
    <source>
        <strain evidence="3 4">NBRC 106684</strain>
    </source>
</reference>
<dbReference type="PANTHER" id="PTHR13696">
    <property type="entry name" value="P-LOOP CONTAINING NUCLEOSIDE TRIPHOSPHATE HYDROLASE"/>
    <property type="match status" value="1"/>
</dbReference>
<dbReference type="CDD" id="cd02042">
    <property type="entry name" value="ParAB_family"/>
    <property type="match status" value="1"/>
</dbReference>
<dbReference type="Proteomes" id="UP000653076">
    <property type="component" value="Unassembled WGS sequence"/>
</dbReference>
<feature type="domain" description="AAA" evidence="2">
    <location>
        <begin position="62"/>
        <end position="254"/>
    </location>
</feature>
<dbReference type="InterPro" id="IPR025669">
    <property type="entry name" value="AAA_dom"/>
</dbReference>
<dbReference type="SUPFAM" id="SSF52540">
    <property type="entry name" value="P-loop containing nucleoside triphosphate hydrolases"/>
    <property type="match status" value="1"/>
</dbReference>
<organism evidence="3 4">
    <name type="scientific">Micromonospora qiuiae</name>
    <dbReference type="NCBI Taxonomy" id="502268"/>
    <lineage>
        <taxon>Bacteria</taxon>
        <taxon>Bacillati</taxon>
        <taxon>Actinomycetota</taxon>
        <taxon>Actinomycetes</taxon>
        <taxon>Micromonosporales</taxon>
        <taxon>Micromonosporaceae</taxon>
        <taxon>Micromonospora</taxon>
    </lineage>
</organism>
<accession>A0ABQ4JDJ9</accession>